<dbReference type="AlphaFoldDB" id="A0A9X0JHA8"/>
<name>A0A9X0JHA8_9PSED</name>
<dbReference type="Proteomes" id="UP000029719">
    <property type="component" value="Unassembled WGS sequence"/>
</dbReference>
<dbReference type="OrthoDB" id="9942149at2"/>
<dbReference type="EMBL" id="JRMB01000003">
    <property type="protein sequence ID" value="KGF62536.1"/>
    <property type="molecule type" value="Genomic_DNA"/>
</dbReference>
<evidence type="ECO:0000313" key="2">
    <source>
        <dbReference type="Proteomes" id="UP000029719"/>
    </source>
</evidence>
<organism evidence="1 2">
    <name type="scientific">Pseudomonas lutea</name>
    <dbReference type="NCBI Taxonomy" id="243924"/>
    <lineage>
        <taxon>Bacteria</taxon>
        <taxon>Pseudomonadati</taxon>
        <taxon>Pseudomonadota</taxon>
        <taxon>Gammaproteobacteria</taxon>
        <taxon>Pseudomonadales</taxon>
        <taxon>Pseudomonadaceae</taxon>
        <taxon>Pseudomonas</taxon>
    </lineage>
</organism>
<gene>
    <name evidence="1" type="ORF">LT42_22025</name>
</gene>
<proteinExistence type="predicted"/>
<accession>A0A9X0JHA8</accession>
<dbReference type="RefSeq" id="WP_037017910.1">
    <property type="nucleotide sequence ID" value="NZ_JRMB01000003.1"/>
</dbReference>
<evidence type="ECO:0000313" key="1">
    <source>
        <dbReference type="EMBL" id="KGF62536.1"/>
    </source>
</evidence>
<sequence length="85" mass="9271">MSLYFNWAYADNMGILRAFVSTPVGHTRAGDRPDAASEARPVFLTSACSQRALLRTGAVGQKPIKPVTEKPATSRLFNFPFDKPG</sequence>
<reference evidence="1 2" key="1">
    <citation type="submission" date="2014-09" db="EMBL/GenBank/DDBJ databases">
        <title>Genome sequence of Pseudomonas lutea strain DSM 17257T.</title>
        <authorList>
            <person name="Kwak Y."/>
            <person name="Shin J.-H."/>
        </authorList>
    </citation>
    <scope>NUCLEOTIDE SEQUENCE [LARGE SCALE GENOMIC DNA]</scope>
    <source>
        <strain evidence="1 2">DSM 17257</strain>
    </source>
</reference>
<protein>
    <submittedName>
        <fullName evidence="1">Uncharacterized protein</fullName>
    </submittedName>
</protein>
<comment type="caution">
    <text evidence="1">The sequence shown here is derived from an EMBL/GenBank/DDBJ whole genome shotgun (WGS) entry which is preliminary data.</text>
</comment>